<feature type="transmembrane region" description="Helical" evidence="1">
    <location>
        <begin position="359"/>
        <end position="380"/>
    </location>
</feature>
<keyword evidence="1" id="KW-0812">Transmembrane</keyword>
<feature type="transmembrane region" description="Helical" evidence="1">
    <location>
        <begin position="292"/>
        <end position="315"/>
    </location>
</feature>
<keyword evidence="1" id="KW-0472">Membrane</keyword>
<dbReference type="Gene3D" id="2.120.10.30">
    <property type="entry name" value="TolB, C-terminal domain"/>
    <property type="match status" value="1"/>
</dbReference>
<dbReference type="EMBL" id="PFSI01000030">
    <property type="protein sequence ID" value="PJC24620.1"/>
    <property type="molecule type" value="Genomic_DNA"/>
</dbReference>
<protein>
    <submittedName>
        <fullName evidence="2">Uncharacterized protein</fullName>
    </submittedName>
</protein>
<dbReference type="SUPFAM" id="SSF101898">
    <property type="entry name" value="NHL repeat"/>
    <property type="match status" value="1"/>
</dbReference>
<accession>A0A2M8EPE7</accession>
<dbReference type="AlphaFoldDB" id="A0A2M8EPE7"/>
<keyword evidence="1" id="KW-1133">Transmembrane helix</keyword>
<sequence>MQIIVKSAKYSSIPDPDSLLISNIVYPLSKTGDAIFGLVRVLGKPNNTRMRLVETIEDRLRRFKETLGGDVNVPRRFEQLLQALNEDISAVMQEEKRIPLSDFHVVIGVINDNQIFTSGVGNLSTLFMHRSAKQRFVIYELEDQFKGNEDITWDKLFVSVLDGELNQGDIFYIATRISAREITLAEMQDILVTLPPSGALKRISQHLNPKTAYGAICFQVLEEPEAGPPKKINPLSSIQHLDETQEQTEVLLGAQKPDFAKWVISITSPVLKKLSAPGTSGTKSALKQTMRLLIRGTAALIVALITAGAYLLSIIKNIVSRTPAAYKVAKNATKKAPALKNKLQEKLNSFKALSPNTKYASFGLILVVIVLAGSLTIFGIQRSNQKQNTIFESMIERIIEKKNAAEASLIYDDTEQAKKLLDEAIALLNTLPIEKKTQEDRISEIAAELETVMLEIQGIEYVDVSTIAQISTDDTCATASQINGVIYCLTANGGIFRVNELDKNFSSEESAKGSIGEVVMSANKNNDLVFIDSNKVLGLADIQNKTLNPIVSGTGTLSSIEDLLIYNDNLYVLSAKDEQVVKMRPRGDGYEGGTNWISSLNSNLDDARSFTIDGDVFVLLSNKIIKFSSGIEQTFTFDNVEPAITDAIDIWTDVKSEHIYILDRAEGRVIVYDKNGKLIAQYMNDELKNGINLIVREDNKTIVIMTATKALSFAASHLLK</sequence>
<proteinExistence type="predicted"/>
<evidence type="ECO:0000313" key="3">
    <source>
        <dbReference type="Proteomes" id="UP000230251"/>
    </source>
</evidence>
<evidence type="ECO:0000313" key="2">
    <source>
        <dbReference type="EMBL" id="PJC24620.1"/>
    </source>
</evidence>
<organism evidence="2 3">
    <name type="scientific">Candidatus Uhrbacteria bacterium CG_4_9_14_0_2_um_filter_41_50</name>
    <dbReference type="NCBI Taxonomy" id="1975031"/>
    <lineage>
        <taxon>Bacteria</taxon>
        <taxon>Candidatus Uhriibacteriota</taxon>
    </lineage>
</organism>
<name>A0A2M8EPE7_9BACT</name>
<reference evidence="3" key="1">
    <citation type="submission" date="2017-09" db="EMBL/GenBank/DDBJ databases">
        <title>Depth-based differentiation of microbial function through sediment-hosted aquifers and enrichment of novel symbionts in the deep terrestrial subsurface.</title>
        <authorList>
            <person name="Probst A.J."/>
            <person name="Ladd B."/>
            <person name="Jarett J.K."/>
            <person name="Geller-Mcgrath D.E."/>
            <person name="Sieber C.M.K."/>
            <person name="Emerson J.B."/>
            <person name="Anantharaman K."/>
            <person name="Thomas B.C."/>
            <person name="Malmstrom R."/>
            <person name="Stieglmeier M."/>
            <person name="Klingl A."/>
            <person name="Woyke T."/>
            <person name="Ryan C.M."/>
            <person name="Banfield J.F."/>
        </authorList>
    </citation>
    <scope>NUCLEOTIDE SEQUENCE [LARGE SCALE GENOMIC DNA]</scope>
</reference>
<gene>
    <name evidence="2" type="ORF">CO057_02000</name>
</gene>
<evidence type="ECO:0000256" key="1">
    <source>
        <dbReference type="SAM" id="Phobius"/>
    </source>
</evidence>
<dbReference type="InterPro" id="IPR011042">
    <property type="entry name" value="6-blade_b-propeller_TolB-like"/>
</dbReference>
<comment type="caution">
    <text evidence="2">The sequence shown here is derived from an EMBL/GenBank/DDBJ whole genome shotgun (WGS) entry which is preliminary data.</text>
</comment>
<dbReference type="Proteomes" id="UP000230251">
    <property type="component" value="Unassembled WGS sequence"/>
</dbReference>